<accession>A0A1H3JYR5</accession>
<sequence>MAAVLIVLIAGGGTAAGFFLQPVPQRNDGAGVLASVPENLESVASFRDGFIVPVLRDGQVWSHVVLFLGVSSDRTEGDVIISREPLLRDGMTEALFQHGSLGGFDGDFTNAASMARLRERLDLVLQTRLDDPTAKVLIVSMARQAG</sequence>
<reference evidence="2" key="1">
    <citation type="submission" date="2016-10" db="EMBL/GenBank/DDBJ databases">
        <authorList>
            <person name="Varghese N."/>
            <person name="Submissions S."/>
        </authorList>
    </citation>
    <scope>NUCLEOTIDE SEQUENCE [LARGE SCALE GENOMIC DNA]</scope>
    <source>
        <strain evidence="2">DSM 100420</strain>
    </source>
</reference>
<proteinExistence type="predicted"/>
<organism evidence="1 2">
    <name type="scientific">Jannaschia faecimaris</name>
    <dbReference type="NCBI Taxonomy" id="1244108"/>
    <lineage>
        <taxon>Bacteria</taxon>
        <taxon>Pseudomonadati</taxon>
        <taxon>Pseudomonadota</taxon>
        <taxon>Alphaproteobacteria</taxon>
        <taxon>Rhodobacterales</taxon>
        <taxon>Roseobacteraceae</taxon>
        <taxon>Jannaschia</taxon>
    </lineage>
</organism>
<dbReference type="Proteomes" id="UP000198914">
    <property type="component" value="Unassembled WGS sequence"/>
</dbReference>
<evidence type="ECO:0000313" key="1">
    <source>
        <dbReference type="EMBL" id="SDY44468.1"/>
    </source>
</evidence>
<dbReference type="STRING" id="1244108.SAMN05444004_101458"/>
<dbReference type="OrthoDB" id="7864548at2"/>
<dbReference type="RefSeq" id="WP_139176533.1">
    <property type="nucleotide sequence ID" value="NZ_FNPX01000001.1"/>
</dbReference>
<evidence type="ECO:0008006" key="3">
    <source>
        <dbReference type="Google" id="ProtNLM"/>
    </source>
</evidence>
<gene>
    <name evidence="1" type="ORF">SAMN05444004_101458</name>
</gene>
<protein>
    <recommendedName>
        <fullName evidence="3">Flagellar basal body-associated protein FliL</fullName>
    </recommendedName>
</protein>
<dbReference type="AlphaFoldDB" id="A0A1H3JYR5"/>
<keyword evidence="2" id="KW-1185">Reference proteome</keyword>
<dbReference type="EMBL" id="FNPX01000001">
    <property type="protein sequence ID" value="SDY44468.1"/>
    <property type="molecule type" value="Genomic_DNA"/>
</dbReference>
<name>A0A1H3JYR5_9RHOB</name>
<evidence type="ECO:0000313" key="2">
    <source>
        <dbReference type="Proteomes" id="UP000198914"/>
    </source>
</evidence>